<accession>A0A381F629</accession>
<keyword evidence="1" id="KW-0732">Signal</keyword>
<dbReference type="PANTHER" id="PTHR11261">
    <property type="entry name" value="INTERPHOTORECEPTOR RETINOID-BINDING PROTEIN"/>
    <property type="match status" value="1"/>
</dbReference>
<feature type="domain" description="Tail specific protease" evidence="2">
    <location>
        <begin position="304"/>
        <end position="388"/>
    </location>
</feature>
<evidence type="ECO:0000256" key="1">
    <source>
        <dbReference type="SAM" id="SignalP"/>
    </source>
</evidence>
<dbReference type="Gene3D" id="3.90.226.10">
    <property type="entry name" value="2-enoyl-CoA Hydratase, Chain A, domain 1"/>
    <property type="match status" value="2"/>
</dbReference>
<proteinExistence type="predicted"/>
<evidence type="ECO:0000313" key="5">
    <source>
        <dbReference type="Proteomes" id="UP000185725"/>
    </source>
</evidence>
<dbReference type="AlphaFoldDB" id="A0A381F629"/>
<dbReference type="GeneID" id="303672230"/>
<dbReference type="RefSeq" id="WP_076561489.1">
    <property type="nucleotide sequence ID" value="NZ_CP033929.1"/>
</dbReference>
<feature type="domain" description="Tail specific protease" evidence="2">
    <location>
        <begin position="241"/>
        <end position="292"/>
    </location>
</feature>
<dbReference type="KEGG" id="cil:EG358_00850"/>
<protein>
    <submittedName>
        <fullName evidence="4">C-terminal processing peptidase</fullName>
    </submittedName>
    <submittedName>
        <fullName evidence="3">Peptidase family S41</fullName>
    </submittedName>
</protein>
<reference evidence="4 6" key="2">
    <citation type="submission" date="2018-06" db="EMBL/GenBank/DDBJ databases">
        <authorList>
            <consortium name="Pathogen Informatics"/>
            <person name="Doyle S."/>
        </authorList>
    </citation>
    <scope>NUCLEOTIDE SEQUENCE [LARGE SCALE GENOMIC DNA]</scope>
    <source>
        <strain evidence="4 6">NCTC13560</strain>
    </source>
</reference>
<dbReference type="InterPro" id="IPR005151">
    <property type="entry name" value="Tail-specific_protease"/>
</dbReference>
<dbReference type="PANTHER" id="PTHR11261:SF3">
    <property type="entry name" value="RETINOL-BINDING PROTEIN 3"/>
    <property type="match status" value="1"/>
</dbReference>
<dbReference type="Pfam" id="PF03572">
    <property type="entry name" value="Peptidase_S41"/>
    <property type="match status" value="2"/>
</dbReference>
<evidence type="ECO:0000313" key="6">
    <source>
        <dbReference type="Proteomes" id="UP000255231"/>
    </source>
</evidence>
<dbReference type="GO" id="GO:0006508">
    <property type="term" value="P:proteolysis"/>
    <property type="evidence" value="ECO:0007669"/>
    <property type="project" value="InterPro"/>
</dbReference>
<dbReference type="SUPFAM" id="SSF52096">
    <property type="entry name" value="ClpP/crotonase"/>
    <property type="match status" value="1"/>
</dbReference>
<dbReference type="OrthoDB" id="2327485at2"/>
<name>A0A381F629_9FLAO</name>
<evidence type="ECO:0000313" key="3">
    <source>
        <dbReference type="EMBL" id="SIQ87962.1"/>
    </source>
</evidence>
<gene>
    <name evidence="4" type="ORF">NCTC13560_00769</name>
    <name evidence="3" type="ORF">SAMN05421682_109168</name>
</gene>
<dbReference type="EMBL" id="FTMF01000009">
    <property type="protein sequence ID" value="SIQ87962.1"/>
    <property type="molecule type" value="Genomic_DNA"/>
</dbReference>
<dbReference type="Proteomes" id="UP000185725">
    <property type="component" value="Unassembled WGS sequence"/>
</dbReference>
<dbReference type="GO" id="GO:0008236">
    <property type="term" value="F:serine-type peptidase activity"/>
    <property type="evidence" value="ECO:0007669"/>
    <property type="project" value="InterPro"/>
</dbReference>
<dbReference type="Proteomes" id="UP000255231">
    <property type="component" value="Unassembled WGS sequence"/>
</dbReference>
<dbReference type="EMBL" id="UFVS01000001">
    <property type="protein sequence ID" value="SUX41957.1"/>
    <property type="molecule type" value="Genomic_DNA"/>
</dbReference>
<organism evidence="4 6">
    <name type="scientific">Chryseobacterium indoltheticum</name>
    <dbReference type="NCBI Taxonomy" id="254"/>
    <lineage>
        <taxon>Bacteria</taxon>
        <taxon>Pseudomonadati</taxon>
        <taxon>Bacteroidota</taxon>
        <taxon>Flavobacteriia</taxon>
        <taxon>Flavobacteriales</taxon>
        <taxon>Weeksellaceae</taxon>
        <taxon>Chryseobacterium group</taxon>
        <taxon>Chryseobacterium</taxon>
    </lineage>
</organism>
<evidence type="ECO:0000313" key="4">
    <source>
        <dbReference type="EMBL" id="SUX41957.1"/>
    </source>
</evidence>
<feature type="chain" id="PRO_5016954497" evidence="1">
    <location>
        <begin position="24"/>
        <end position="408"/>
    </location>
</feature>
<keyword evidence="5" id="KW-1185">Reference proteome</keyword>
<reference evidence="3 5" key="1">
    <citation type="submission" date="2017-01" db="EMBL/GenBank/DDBJ databases">
        <authorList>
            <person name="Varghese N."/>
            <person name="Submissions S."/>
        </authorList>
    </citation>
    <scope>NUCLEOTIDE SEQUENCE [LARGE SCALE GENOMIC DNA]</scope>
    <source>
        <strain evidence="3 5">ATCC 27950</strain>
    </source>
</reference>
<sequence length="408" mass="47909">MNTRTIRKLFFILTTILPSLSYAQENNKCAENIDFLIKTLEEKSPSYKYLVKNKVDFQIKADSIKSIAIKDNNPYNCKEYLQRIMRTIQDGHLQILVKNNLDFSDSTSVNNFLNSEKFNSLPKINIDSLIEHKNPDYIYNSLIDNINIYIFQDSQNHFKGYVKNSDSKFWRKGELILKFTKGNSFYEGVSYTISKDPRYFKTSSLESLIKKFNISKFTREESLIFNRSKQKLSFEIIDNEILYVSIRSFRNLTIEENKEFVEFFEKYVLPNYKKYKNIIFDVRDNPGGAMAYETLLSGVKKIKDPKNIFVLQNRNTASAAELFILHLRGLKPIKTIGENTMGMTSFRDIHQAPFPNNDYVIFLPTKVFDKNYKDLLQYEYIGITPNIELNENENWLFKTVEIIKKNSL</sequence>
<evidence type="ECO:0000259" key="2">
    <source>
        <dbReference type="Pfam" id="PF03572"/>
    </source>
</evidence>
<dbReference type="InterPro" id="IPR029045">
    <property type="entry name" value="ClpP/crotonase-like_dom_sf"/>
</dbReference>
<feature type="signal peptide" evidence="1">
    <location>
        <begin position="1"/>
        <end position="23"/>
    </location>
</feature>